<comment type="caution">
    <text evidence="2">The sequence shown here is derived from an EMBL/GenBank/DDBJ whole genome shotgun (WGS) entry which is preliminary data.</text>
</comment>
<dbReference type="PANTHER" id="PTHR45288:SF1">
    <property type="entry name" value="THIOREDOXIN FAMILY PROTEIN"/>
    <property type="match status" value="1"/>
</dbReference>
<dbReference type="PROSITE" id="PS50404">
    <property type="entry name" value="GST_NTER"/>
    <property type="match status" value="1"/>
</dbReference>
<organism evidence="2 3">
    <name type="scientific">Candidatus Magasanikbacteria bacterium CG10_big_fil_rev_8_21_14_0_10_38_6</name>
    <dbReference type="NCBI Taxonomy" id="1974647"/>
    <lineage>
        <taxon>Bacteria</taxon>
        <taxon>Candidatus Magasanikiibacteriota</taxon>
    </lineage>
</organism>
<dbReference type="InterPro" id="IPR036249">
    <property type="entry name" value="Thioredoxin-like_sf"/>
</dbReference>
<protein>
    <submittedName>
        <fullName evidence="2">Glutaredoxin</fullName>
    </submittedName>
</protein>
<name>A0A2M6P2E4_9BACT</name>
<dbReference type="InterPro" id="IPR004045">
    <property type="entry name" value="Glutathione_S-Trfase_N"/>
</dbReference>
<evidence type="ECO:0000259" key="1">
    <source>
        <dbReference type="PROSITE" id="PS50404"/>
    </source>
</evidence>
<dbReference type="EMBL" id="PFBW01000011">
    <property type="protein sequence ID" value="PIR77848.1"/>
    <property type="molecule type" value="Genomic_DNA"/>
</dbReference>
<dbReference type="PROSITE" id="PS51354">
    <property type="entry name" value="GLUTAREDOXIN_2"/>
    <property type="match status" value="1"/>
</dbReference>
<dbReference type="Pfam" id="PF13417">
    <property type="entry name" value="GST_N_3"/>
    <property type="match status" value="1"/>
</dbReference>
<dbReference type="PANTHER" id="PTHR45288">
    <property type="entry name" value="THIOREDOXIN FAMILY PROTEIN"/>
    <property type="match status" value="1"/>
</dbReference>
<proteinExistence type="predicted"/>
<accession>A0A2M6P2E4</accession>
<gene>
    <name evidence="2" type="ORF">COU30_00230</name>
</gene>
<dbReference type="Proteomes" id="UP000228528">
    <property type="component" value="Unassembled WGS sequence"/>
</dbReference>
<reference evidence="3" key="1">
    <citation type="submission" date="2017-09" db="EMBL/GenBank/DDBJ databases">
        <title>Depth-based differentiation of microbial function through sediment-hosted aquifers and enrichment of novel symbionts in the deep terrestrial subsurface.</title>
        <authorList>
            <person name="Probst A.J."/>
            <person name="Ladd B."/>
            <person name="Jarett J.K."/>
            <person name="Geller-Mcgrath D.E."/>
            <person name="Sieber C.M.K."/>
            <person name="Emerson J.B."/>
            <person name="Anantharaman K."/>
            <person name="Thomas B.C."/>
            <person name="Malmstrom R."/>
            <person name="Stieglmeier M."/>
            <person name="Klingl A."/>
            <person name="Woyke T."/>
            <person name="Ryan C.M."/>
            <person name="Banfield J.F."/>
        </authorList>
    </citation>
    <scope>NUCLEOTIDE SEQUENCE [LARGE SCALE GENOMIC DNA]</scope>
</reference>
<evidence type="ECO:0000313" key="2">
    <source>
        <dbReference type="EMBL" id="PIR77848.1"/>
    </source>
</evidence>
<sequence length="81" mass="9508">MIELYQMEHCPFCAKVRQKMEELDLDYICRNMPKGSPKRKLLVALGGKEQVPYLVDTTNPKNPVMMYESDDINDYLEKTYS</sequence>
<dbReference type="Gene3D" id="3.40.30.10">
    <property type="entry name" value="Glutaredoxin"/>
    <property type="match status" value="1"/>
</dbReference>
<dbReference type="AlphaFoldDB" id="A0A2M6P2E4"/>
<dbReference type="SUPFAM" id="SSF52833">
    <property type="entry name" value="Thioredoxin-like"/>
    <property type="match status" value="1"/>
</dbReference>
<feature type="domain" description="GST N-terminal" evidence="1">
    <location>
        <begin position="1"/>
        <end position="81"/>
    </location>
</feature>
<evidence type="ECO:0000313" key="3">
    <source>
        <dbReference type="Proteomes" id="UP000228528"/>
    </source>
</evidence>